<sequence>MIAKPKKNQRLKKIKTRIKQNVVITYGVLHVSNSFHMHRDFIFFCQMSRFLLNGERASEYAIHFTWVKKRKGKRKKLKQKA</sequence>
<name>A0A0E9WG11_ANGAN</name>
<organism evidence="1">
    <name type="scientific">Anguilla anguilla</name>
    <name type="common">European freshwater eel</name>
    <name type="synonym">Muraena anguilla</name>
    <dbReference type="NCBI Taxonomy" id="7936"/>
    <lineage>
        <taxon>Eukaryota</taxon>
        <taxon>Metazoa</taxon>
        <taxon>Chordata</taxon>
        <taxon>Craniata</taxon>
        <taxon>Vertebrata</taxon>
        <taxon>Euteleostomi</taxon>
        <taxon>Actinopterygii</taxon>
        <taxon>Neopterygii</taxon>
        <taxon>Teleostei</taxon>
        <taxon>Anguilliformes</taxon>
        <taxon>Anguillidae</taxon>
        <taxon>Anguilla</taxon>
    </lineage>
</organism>
<evidence type="ECO:0000313" key="1">
    <source>
        <dbReference type="EMBL" id="JAH89319.1"/>
    </source>
</evidence>
<reference evidence="1" key="1">
    <citation type="submission" date="2014-11" db="EMBL/GenBank/DDBJ databases">
        <authorList>
            <person name="Amaro Gonzalez C."/>
        </authorList>
    </citation>
    <scope>NUCLEOTIDE SEQUENCE</scope>
</reference>
<protein>
    <submittedName>
        <fullName evidence="1">Uncharacterized protein</fullName>
    </submittedName>
</protein>
<dbReference type="AlphaFoldDB" id="A0A0E9WG11"/>
<proteinExistence type="predicted"/>
<reference evidence="1" key="2">
    <citation type="journal article" date="2015" name="Fish Shellfish Immunol.">
        <title>Early steps in the European eel (Anguilla anguilla)-Vibrio vulnificus interaction in the gills: Role of the RtxA13 toxin.</title>
        <authorList>
            <person name="Callol A."/>
            <person name="Pajuelo D."/>
            <person name="Ebbesson L."/>
            <person name="Teles M."/>
            <person name="MacKenzie S."/>
            <person name="Amaro C."/>
        </authorList>
    </citation>
    <scope>NUCLEOTIDE SEQUENCE</scope>
</reference>
<dbReference type="EMBL" id="GBXM01019258">
    <property type="protein sequence ID" value="JAH89319.1"/>
    <property type="molecule type" value="Transcribed_RNA"/>
</dbReference>
<accession>A0A0E9WG11</accession>